<dbReference type="KEGG" id="aacx:DEACI_3858"/>
<evidence type="ECO:0000313" key="3">
    <source>
        <dbReference type="Proteomes" id="UP001071230"/>
    </source>
</evidence>
<name>A0A8S0Y4J6_9FIRM</name>
<sequence>MAMAEPDVEGAGNLGGSSVNRVVTAVRLYRKTGLPILMPSGRVFANDGNEGQIAARVMVSLGDQI</sequence>
<organism evidence="1">
    <name type="scientific">Acididesulfobacillus acetoxydans</name>
    <dbReference type="NCBI Taxonomy" id="1561005"/>
    <lineage>
        <taxon>Bacteria</taxon>
        <taxon>Bacillati</taxon>
        <taxon>Bacillota</taxon>
        <taxon>Clostridia</taxon>
        <taxon>Eubacteriales</taxon>
        <taxon>Peptococcaceae</taxon>
        <taxon>Acididesulfobacillus</taxon>
    </lineage>
</organism>
<dbReference type="EMBL" id="LR746496">
    <property type="protein sequence ID" value="CAA7603035.1"/>
    <property type="molecule type" value="Genomic_DNA"/>
</dbReference>
<proteinExistence type="predicted"/>
<dbReference type="Proteomes" id="UP000836597">
    <property type="component" value="Chromosome"/>
</dbReference>
<gene>
    <name evidence="2" type="ORF">DEACI_3476</name>
    <name evidence="1" type="ORF">DEACI_3858</name>
</gene>
<reference evidence="1" key="2">
    <citation type="submission" date="2020-01" db="EMBL/GenBank/DDBJ databases">
        <authorList>
            <person name="Hornung B."/>
        </authorList>
    </citation>
    <scope>NUCLEOTIDE SEQUENCE</scope>
    <source>
        <strain evidence="1">PacBioINE</strain>
    </source>
</reference>
<dbReference type="Proteomes" id="UP001071230">
    <property type="component" value="Unassembled WGS sequence"/>
</dbReference>
<keyword evidence="3" id="KW-1185">Reference proteome</keyword>
<accession>A0A8S0Y4J6</accession>
<dbReference type="AlphaFoldDB" id="A0A8S0Y4J6"/>
<evidence type="ECO:0000313" key="2">
    <source>
        <dbReference type="EMBL" id="CEJ08994.1"/>
    </source>
</evidence>
<dbReference type="EMBL" id="CDGJ01000109">
    <property type="protein sequence ID" value="CEJ08994.1"/>
    <property type="molecule type" value="Genomic_DNA"/>
</dbReference>
<protein>
    <submittedName>
        <fullName evidence="1">Uncharacterized protein</fullName>
    </submittedName>
</protein>
<evidence type="ECO:0000313" key="1">
    <source>
        <dbReference type="EMBL" id="CAA7603035.1"/>
    </source>
</evidence>
<reference evidence="2" key="1">
    <citation type="submission" date="2014-11" db="EMBL/GenBank/DDBJ databases">
        <authorList>
            <person name="Hornung B.V."/>
        </authorList>
    </citation>
    <scope>NUCLEOTIDE SEQUENCE</scope>
    <source>
        <strain evidence="2">INE</strain>
    </source>
</reference>